<proteinExistence type="predicted"/>
<evidence type="ECO:0000313" key="1">
    <source>
        <dbReference type="EMBL" id="KAH9770784.1"/>
    </source>
</evidence>
<name>A0ACB8LBN0_CITSI</name>
<organism evidence="1 2">
    <name type="scientific">Citrus sinensis</name>
    <name type="common">Sweet orange</name>
    <name type="synonym">Citrus aurantium var. sinensis</name>
    <dbReference type="NCBI Taxonomy" id="2711"/>
    <lineage>
        <taxon>Eukaryota</taxon>
        <taxon>Viridiplantae</taxon>
        <taxon>Streptophyta</taxon>
        <taxon>Embryophyta</taxon>
        <taxon>Tracheophyta</taxon>
        <taxon>Spermatophyta</taxon>
        <taxon>Magnoliopsida</taxon>
        <taxon>eudicotyledons</taxon>
        <taxon>Gunneridae</taxon>
        <taxon>Pentapetalae</taxon>
        <taxon>rosids</taxon>
        <taxon>malvids</taxon>
        <taxon>Sapindales</taxon>
        <taxon>Rutaceae</taxon>
        <taxon>Aurantioideae</taxon>
        <taxon>Citrus</taxon>
    </lineage>
</organism>
<reference evidence="2" key="1">
    <citation type="journal article" date="2023" name="Hortic. Res.">
        <title>A chromosome-level phased genome enabling allele-level studies in sweet orange: a case study on citrus Huanglongbing tolerance.</title>
        <authorList>
            <person name="Wu B."/>
            <person name="Yu Q."/>
            <person name="Deng Z."/>
            <person name="Duan Y."/>
            <person name="Luo F."/>
            <person name="Gmitter F. Jr."/>
        </authorList>
    </citation>
    <scope>NUCLEOTIDE SEQUENCE [LARGE SCALE GENOMIC DNA]</scope>
    <source>
        <strain evidence="2">cv. Valencia</strain>
    </source>
</reference>
<evidence type="ECO:0000313" key="2">
    <source>
        <dbReference type="Proteomes" id="UP000829398"/>
    </source>
</evidence>
<sequence length="1096" mass="117825">MGSDSKKSNNNSNVAGGASQIPAAAKKIVQNLKETLNKNCTDSEIYAVLVECNMDPNDAFQRLLSQDAFKEVKSKRERRKEMKETQESRARSNSVTVNRGARFGSEQVVGQTGSTENNYNELGKTANKREMGSAAPSGSSSSSYTYRATGKIINEQPPIHSDFFNADNRRQLLGTGDTISSSMQMCSGNQPTWPGVSKVQVSLADIVRGRPLNKGSQMSSEISCTSQAAVLPNSIQYHNKNPQVLTSPELHQDPYSSHPYNSSEKIHGCGRSAGLHDFDDEWPVIEHLPAATGLLVTDASATSDADGYSNRTCLYSDRAKLSRHSESDDVQISQRHYDSHNQSSNSNESVSVPSRRIFADGAGGVSNDDLLKETSSHDSHGRMFQEGIANVSDLPSQNYSASLNDDVVSAVSSAVANLQQLNIGKEEPVMPPTENHSAVVLPNHLQTFAADCSHLSFGTYKSGVTSASPTVVAFNPIESNLEVSAADASSAINSEYHGAEQFGFMHDTHRVTAETRNYDPPVSSQPELMKQDIPQATREHEYITSLSLPGNSMNDIQQSDSNFPFVAELNERNLPSVSSETNFENIPSGLLAPTRQSLRMRDSSSFLATQSMPSGYGSTVSLHATMPVSELLNSGTFSLPQISPHDLPGSNLTGRDALSHRQPLHSYAQSRLPSGKLTNMIGYPSMPQRQTYVPSALQHAYPEASVFHDSLAGMNYNLPQYRSSGTIGGLPLSNSGLSAYGSFVGSSTLPMGAAVGYNGPPQSHYMDGNSLPRHQHNRSSTWDLGASRQASSMHSDSAYYSLLRQNQHHPGYQVDQQASQHYESLGTELASMAGGTDLNVHSVATKAAVDRNQELDKGNHQRPGTDAMLMPPRVAKAVSPVSAADGETLRRPRGRPAGSKNKPKPPIIVTRDSANALRAHAMEVSSGCDVSESLANFARRKQRGICILSGSGCVTNVTLRQPATSGSIVTLHGRFEILSLLGSILPPPAPPGITGLTIYLAGAQGQVVGGVVVGALIASGPVVIMAASFMNATFDRLPLDDDELAAAMQNQHYQNSRHHHLDISDLHGLPPQNLLTNGTMPPEIYAWAPGKPMSKT</sequence>
<gene>
    <name evidence="1" type="ORF">KPL71_012481</name>
</gene>
<accession>A0ACB8LBN0</accession>
<comment type="caution">
    <text evidence="1">The sequence shown here is derived from an EMBL/GenBank/DDBJ whole genome shotgun (WGS) entry which is preliminary data.</text>
</comment>
<dbReference type="EMBL" id="CM039173">
    <property type="protein sequence ID" value="KAH9770784.1"/>
    <property type="molecule type" value="Genomic_DNA"/>
</dbReference>
<keyword evidence="2" id="KW-1185">Reference proteome</keyword>
<protein>
    <submittedName>
        <fullName evidence="1">RNA polymerase II degradation factor-like protein (DUF1296)</fullName>
    </submittedName>
</protein>
<dbReference type="Proteomes" id="UP000829398">
    <property type="component" value="Chromosome 4"/>
</dbReference>